<comment type="caution">
    <text evidence="2">The sequence shown here is derived from an EMBL/GenBank/DDBJ whole genome shotgun (WGS) entry which is preliminary data.</text>
</comment>
<evidence type="ECO:0000256" key="1">
    <source>
        <dbReference type="SAM" id="MobiDB-lite"/>
    </source>
</evidence>
<feature type="region of interest" description="Disordered" evidence="1">
    <location>
        <begin position="1"/>
        <end position="20"/>
    </location>
</feature>
<name>A0A0F8WRX3_9ZZZZ</name>
<dbReference type="AlphaFoldDB" id="A0A0F8WRX3"/>
<accession>A0A0F8WRX3</accession>
<dbReference type="EMBL" id="LAZR01063344">
    <property type="protein sequence ID" value="KKK59687.1"/>
    <property type="molecule type" value="Genomic_DNA"/>
</dbReference>
<organism evidence="2">
    <name type="scientific">marine sediment metagenome</name>
    <dbReference type="NCBI Taxonomy" id="412755"/>
    <lineage>
        <taxon>unclassified sequences</taxon>
        <taxon>metagenomes</taxon>
        <taxon>ecological metagenomes</taxon>
    </lineage>
</organism>
<proteinExistence type="predicted"/>
<reference evidence="2" key="1">
    <citation type="journal article" date="2015" name="Nature">
        <title>Complex archaea that bridge the gap between prokaryotes and eukaryotes.</title>
        <authorList>
            <person name="Spang A."/>
            <person name="Saw J.H."/>
            <person name="Jorgensen S.L."/>
            <person name="Zaremba-Niedzwiedzka K."/>
            <person name="Martijn J."/>
            <person name="Lind A.E."/>
            <person name="van Eijk R."/>
            <person name="Schleper C."/>
            <person name="Guy L."/>
            <person name="Ettema T.J."/>
        </authorList>
    </citation>
    <scope>NUCLEOTIDE SEQUENCE</scope>
</reference>
<gene>
    <name evidence="2" type="ORF">LCGC14_3031920</name>
</gene>
<evidence type="ECO:0000313" key="2">
    <source>
        <dbReference type="EMBL" id="KKK59687.1"/>
    </source>
</evidence>
<sequence>MEEHQTLNLKVEGSIPSSGS</sequence>
<feature type="non-terminal residue" evidence="2">
    <location>
        <position position="20"/>
    </location>
</feature>
<protein>
    <submittedName>
        <fullName evidence="2">Uncharacterized protein</fullName>
    </submittedName>
</protein>